<accession>Q9FA53</accession>
<dbReference type="EMBL" id="AF016298">
    <property type="protein sequence ID" value="AAG09639.1"/>
    <property type="molecule type" value="Genomic_DNA"/>
</dbReference>
<reference evidence="2" key="3">
    <citation type="submission" date="2000-09" db="EMBL/GenBank/DDBJ databases">
        <title>The opgC gene of Rhodobacter sphaeroides encodes protein that is required for succinylation of osmoregulated periplasmic glucans.</title>
        <authorList>
            <person name="Cogez V."/>
            <person name="Puskas A."/>
            <person name="Gak E."/>
            <person name="Kaplan S."/>
            <person name="Bohin J.-P."/>
        </authorList>
    </citation>
    <scope>NUCLEOTIDE SEQUENCE</scope>
    <source>
        <strain evidence="2">2.4.1T</strain>
    </source>
</reference>
<feature type="compositionally biased region" description="Basic residues" evidence="1">
    <location>
        <begin position="1"/>
        <end position="12"/>
    </location>
</feature>
<protein>
    <submittedName>
        <fullName evidence="2">Uncharacterized protein</fullName>
    </submittedName>
</protein>
<reference evidence="2" key="1">
    <citation type="journal article" date="1997" name="J. Bacteriol.">
        <title>A quorum-sensing system in the free-living photosynthetic bacterium Rhodobacter sphaeroides.</title>
        <authorList>
            <person name="Puskas A."/>
            <person name="Greenberg E.P."/>
            <person name="Kaplan S."/>
            <person name="Schaefer A.L."/>
        </authorList>
    </citation>
    <scope>NUCLEOTIDE SEQUENCE</scope>
    <source>
        <strain evidence="2">2.4.1T</strain>
    </source>
</reference>
<dbReference type="AlphaFoldDB" id="Q9FA53"/>
<feature type="region of interest" description="Disordered" evidence="1">
    <location>
        <begin position="1"/>
        <end position="23"/>
    </location>
</feature>
<name>Q9FA53_CERSP</name>
<sequence length="106" mass="11054">MASRSRRGRSRGGHGGTGGAHRRLWTETLGNMALSVDESLMSNSADSLQTGALEASSVEDIAVLVDRIGAPPAAPCAMPKQQLEPAATGLFSMLRLFGVGAPRPEH</sequence>
<evidence type="ECO:0000313" key="2">
    <source>
        <dbReference type="EMBL" id="AAG09639.1"/>
    </source>
</evidence>
<reference evidence="2" key="2">
    <citation type="submission" date="2000-09" db="EMBL/GenBank/DDBJ databases">
        <title>OPG production in Rhodobacter sphaeroides:Analysis of the structure and function of the mdoA locus.</title>
        <authorList>
            <person name="Puskas A."/>
            <person name="Cogez V."/>
            <person name="Gak E."/>
            <person name="Bohin J.-P."/>
            <person name="Kaplan S."/>
        </authorList>
    </citation>
    <scope>NUCLEOTIDE SEQUENCE</scope>
    <source>
        <strain evidence="2">2.4.1T</strain>
    </source>
</reference>
<organism evidence="2">
    <name type="scientific">Cereibacter sphaeroides</name>
    <name type="common">Rhodobacter sphaeroides</name>
    <dbReference type="NCBI Taxonomy" id="1063"/>
    <lineage>
        <taxon>Bacteria</taxon>
        <taxon>Pseudomonadati</taxon>
        <taxon>Pseudomonadota</taxon>
        <taxon>Alphaproteobacteria</taxon>
        <taxon>Rhodobacterales</taxon>
        <taxon>Paracoccaceae</taxon>
        <taxon>Cereibacter</taxon>
    </lineage>
</organism>
<evidence type="ECO:0000256" key="1">
    <source>
        <dbReference type="SAM" id="MobiDB-lite"/>
    </source>
</evidence>
<proteinExistence type="predicted"/>